<dbReference type="EMBL" id="JSWE01000176">
    <property type="protein sequence ID" value="KIE04625.1"/>
    <property type="molecule type" value="Genomic_DNA"/>
</dbReference>
<dbReference type="PANTHER" id="PTHR46390">
    <property type="entry name" value="MANNOSE-1-PHOSPHATE GUANYLYLTRANSFERASE"/>
    <property type="match status" value="1"/>
</dbReference>
<dbReference type="PATRIC" id="fig|86105.3.peg.1557"/>
<dbReference type="InterPro" id="IPR029044">
    <property type="entry name" value="Nucleotide-diphossugar_trans"/>
</dbReference>
<keyword evidence="2" id="KW-0808">Transferase</keyword>
<dbReference type="Gene3D" id="3.90.550.10">
    <property type="entry name" value="Spore Coat Polysaccharide Biosynthesis Protein SpsA, Chain A"/>
    <property type="match status" value="1"/>
</dbReference>
<protein>
    <submittedName>
        <fullName evidence="2">Mannose-6-phosphate isomerase/mannose-1-phosphate guanylyl transferase</fullName>
    </submittedName>
</protein>
<keyword evidence="3" id="KW-1185">Reference proteome</keyword>
<evidence type="ECO:0000259" key="1">
    <source>
        <dbReference type="Pfam" id="PF00483"/>
    </source>
</evidence>
<dbReference type="InterPro" id="IPR051161">
    <property type="entry name" value="Mannose-6P_isomerase_type2"/>
</dbReference>
<sequence length="108" mass="12449">MNNVKIYPIILCGGIGARLWPLSRKSYPKQFLNLFNERSLLQETVLRVCNSNFFTSCVFLGNINYRFLIKNEIERINIKDYKLILEPYSKNTAPAVTLAALQLMESDS</sequence>
<dbReference type="AlphaFoldDB" id="A0A0C1QX90"/>
<dbReference type="OrthoDB" id="9806359at2"/>
<dbReference type="InterPro" id="IPR005835">
    <property type="entry name" value="NTP_transferase_dom"/>
</dbReference>
<dbReference type="PANTHER" id="PTHR46390:SF1">
    <property type="entry name" value="MANNOSE-1-PHOSPHATE GUANYLYLTRANSFERASE"/>
    <property type="match status" value="1"/>
</dbReference>
<dbReference type="Pfam" id="PF00483">
    <property type="entry name" value="NTP_transferase"/>
    <property type="match status" value="1"/>
</dbReference>
<name>A0A0C1QX90_9RICK</name>
<proteinExistence type="predicted"/>
<dbReference type="GO" id="GO:0004475">
    <property type="term" value="F:mannose-1-phosphate guanylyltransferase (GTP) activity"/>
    <property type="evidence" value="ECO:0007669"/>
    <property type="project" value="TreeGrafter"/>
</dbReference>
<accession>A0A0C1QX90</accession>
<dbReference type="SUPFAM" id="SSF53448">
    <property type="entry name" value="Nucleotide-diphospho-sugar transferases"/>
    <property type="match status" value="1"/>
</dbReference>
<dbReference type="GO" id="GO:0016853">
    <property type="term" value="F:isomerase activity"/>
    <property type="evidence" value="ECO:0007669"/>
    <property type="project" value="UniProtKB-KW"/>
</dbReference>
<evidence type="ECO:0000313" key="3">
    <source>
        <dbReference type="Proteomes" id="UP000031258"/>
    </source>
</evidence>
<organism evidence="2 3">
    <name type="scientific">Candidatus Jidaibacter acanthamoebae</name>
    <dbReference type="NCBI Taxonomy" id="86105"/>
    <lineage>
        <taxon>Bacteria</taxon>
        <taxon>Pseudomonadati</taxon>
        <taxon>Pseudomonadota</taxon>
        <taxon>Alphaproteobacteria</taxon>
        <taxon>Rickettsiales</taxon>
        <taxon>Candidatus Midichloriaceae</taxon>
        <taxon>Candidatus Jidaibacter</taxon>
    </lineage>
</organism>
<feature type="domain" description="Nucleotidyl transferase" evidence="1">
    <location>
        <begin position="8"/>
        <end position="106"/>
    </location>
</feature>
<comment type="caution">
    <text evidence="2">The sequence shown here is derived from an EMBL/GenBank/DDBJ whole genome shotgun (WGS) entry which is preliminary data.</text>
</comment>
<dbReference type="Proteomes" id="UP000031258">
    <property type="component" value="Unassembled WGS sequence"/>
</dbReference>
<gene>
    <name evidence="2" type="ORF">NF27_HE00140</name>
</gene>
<keyword evidence="2" id="KW-0413">Isomerase</keyword>
<dbReference type="GO" id="GO:0009298">
    <property type="term" value="P:GDP-mannose biosynthetic process"/>
    <property type="evidence" value="ECO:0007669"/>
    <property type="project" value="TreeGrafter"/>
</dbReference>
<reference evidence="2 3" key="1">
    <citation type="submission" date="2014-11" db="EMBL/GenBank/DDBJ databases">
        <title>A Rickettsiales Symbiont of Amoebae With Ancient Features.</title>
        <authorList>
            <person name="Schulz F."/>
            <person name="Martijn J."/>
            <person name="Wascher F."/>
            <person name="Kostanjsek R."/>
            <person name="Ettema T.J."/>
            <person name="Horn M."/>
        </authorList>
    </citation>
    <scope>NUCLEOTIDE SEQUENCE [LARGE SCALE GENOMIC DNA]</scope>
    <source>
        <strain evidence="2 3">UWC36</strain>
    </source>
</reference>
<dbReference type="STRING" id="86105.NF27_HE00140"/>
<evidence type="ECO:0000313" key="2">
    <source>
        <dbReference type="EMBL" id="KIE04625.1"/>
    </source>
</evidence>